<dbReference type="InterPro" id="IPR026595">
    <property type="entry name" value="CHP04279"/>
</dbReference>
<proteinExistence type="predicted"/>
<dbReference type="AlphaFoldDB" id="A0A644WZV1"/>
<dbReference type="InterPro" id="IPR026453">
    <property type="entry name" value="PGF_pre_PGF"/>
</dbReference>
<feature type="transmembrane region" description="Helical" evidence="2">
    <location>
        <begin position="606"/>
        <end position="624"/>
    </location>
</feature>
<keyword evidence="2" id="KW-1133">Transmembrane helix</keyword>
<dbReference type="NCBIfam" id="TIGR04213">
    <property type="entry name" value="PGF_pre_PGF"/>
    <property type="match status" value="1"/>
</dbReference>
<gene>
    <name evidence="3" type="ORF">SDC9_55374</name>
</gene>
<dbReference type="EMBL" id="VSSQ01001524">
    <property type="protein sequence ID" value="MPM09058.1"/>
    <property type="molecule type" value="Genomic_DNA"/>
</dbReference>
<evidence type="ECO:0000256" key="1">
    <source>
        <dbReference type="SAM" id="MobiDB-lite"/>
    </source>
</evidence>
<reference evidence="3" key="1">
    <citation type="submission" date="2019-08" db="EMBL/GenBank/DDBJ databases">
        <authorList>
            <person name="Kucharzyk K."/>
            <person name="Murdoch R.W."/>
            <person name="Higgins S."/>
            <person name="Loffler F."/>
        </authorList>
    </citation>
    <scope>NUCLEOTIDE SEQUENCE</scope>
</reference>
<keyword evidence="2" id="KW-0472">Membrane</keyword>
<evidence type="ECO:0008006" key="4">
    <source>
        <dbReference type="Google" id="ProtNLM"/>
    </source>
</evidence>
<protein>
    <recommendedName>
        <fullName evidence="4">Cell surface protein</fullName>
    </recommendedName>
</protein>
<dbReference type="NCBIfam" id="TIGR04279">
    <property type="entry name" value="TIGR04279 domain"/>
    <property type="match status" value="1"/>
</dbReference>
<keyword evidence="2" id="KW-0812">Transmembrane</keyword>
<evidence type="ECO:0000256" key="2">
    <source>
        <dbReference type="SAM" id="Phobius"/>
    </source>
</evidence>
<evidence type="ECO:0000313" key="3">
    <source>
        <dbReference type="EMBL" id="MPM09058.1"/>
    </source>
</evidence>
<name>A0A644WZV1_9ZZZZ</name>
<feature type="compositionally biased region" description="Gly residues" evidence="1">
    <location>
        <begin position="394"/>
        <end position="404"/>
    </location>
</feature>
<accession>A0A644WZV1</accession>
<sequence length="639" mass="69754">MKKSLLILILAIFILTSAPAIAGGEKKDAEPIGNLSFTDRVVYFLDHTSDPAEGNWVTMGYPDKGTRIKLPEPIKITYNGPKHEEYGGTSGTLNKEEDEEYTIKYPSNSSYTTFPVFLPDENVTMSFHGESGLTGNVDIYLFKITSQSAYGLLDAFNARDIGNISKLFEDTVNGKYEKHPVTLENFGDITDYDLGCLDAGQYCIVMVQENADKSLTVFSSTAFVVAEYKLGISSPSSIVKGNNLDINMSMEEAPSNNYTYGAVLINEQAYKANIEINSNGTKAGTSVIVNEIDLIDEFDINSSNYRSKLTKNELQTEIQTLIGEGKGTIAIGESGQNKLSLTAFDLPVGNYYLLVGAYSPGKGLVGLSQEKIEIKSKGNKKMEDSSSGESSGESSGGSSGGAGGSPEPAKNVKTKELSQKYVSNGNRIKFELTKEATSIGYIEFDAKKTAGETTTIVEELKEKSSLTSADPEGVVYKHINIWVGNGGFANPENIENAIVGFKVSKEWINENHINMDTITLQHYSEDQWNSLETEKVDEDDEYLYFKAETPGFSPFAITAGKNILEIREKTENNGLSASETRTHDNSGSLIQSEAPSKENSSSLSKVASFFVGFLIITLMGTFVMKKVDKEDEDTNLKSE</sequence>
<feature type="compositionally biased region" description="Basic and acidic residues" evidence="1">
    <location>
        <begin position="375"/>
        <end position="384"/>
    </location>
</feature>
<feature type="region of interest" description="Disordered" evidence="1">
    <location>
        <begin position="572"/>
        <end position="597"/>
    </location>
</feature>
<feature type="region of interest" description="Disordered" evidence="1">
    <location>
        <begin position="375"/>
        <end position="417"/>
    </location>
</feature>
<organism evidence="3">
    <name type="scientific">bioreactor metagenome</name>
    <dbReference type="NCBI Taxonomy" id="1076179"/>
    <lineage>
        <taxon>unclassified sequences</taxon>
        <taxon>metagenomes</taxon>
        <taxon>ecological metagenomes</taxon>
    </lineage>
</organism>
<comment type="caution">
    <text evidence="3">The sequence shown here is derived from an EMBL/GenBank/DDBJ whole genome shotgun (WGS) entry which is preliminary data.</text>
</comment>